<proteinExistence type="predicted"/>
<reference evidence="2 3" key="1">
    <citation type="submission" date="2017-12" db="EMBL/GenBank/DDBJ databases">
        <title>Hemimetabolous genomes reveal molecular basis of termite eusociality.</title>
        <authorList>
            <person name="Harrison M.C."/>
            <person name="Jongepier E."/>
            <person name="Robertson H.M."/>
            <person name="Arning N."/>
            <person name="Bitard-Feildel T."/>
            <person name="Chao H."/>
            <person name="Childers C.P."/>
            <person name="Dinh H."/>
            <person name="Doddapaneni H."/>
            <person name="Dugan S."/>
            <person name="Gowin J."/>
            <person name="Greiner C."/>
            <person name="Han Y."/>
            <person name="Hu H."/>
            <person name="Hughes D.S.T."/>
            <person name="Huylmans A.-K."/>
            <person name="Kemena C."/>
            <person name="Kremer L.P.M."/>
            <person name="Lee S.L."/>
            <person name="Lopez-Ezquerra A."/>
            <person name="Mallet L."/>
            <person name="Monroy-Kuhn J.M."/>
            <person name="Moser A."/>
            <person name="Murali S.C."/>
            <person name="Muzny D.M."/>
            <person name="Otani S."/>
            <person name="Piulachs M.-D."/>
            <person name="Poelchau M."/>
            <person name="Qu J."/>
            <person name="Schaub F."/>
            <person name="Wada-Katsumata A."/>
            <person name="Worley K.C."/>
            <person name="Xie Q."/>
            <person name="Ylla G."/>
            <person name="Poulsen M."/>
            <person name="Gibbs R.A."/>
            <person name="Schal C."/>
            <person name="Richards S."/>
            <person name="Belles X."/>
            <person name="Korb J."/>
            <person name="Bornberg-Bauer E."/>
        </authorList>
    </citation>
    <scope>NUCLEOTIDE SEQUENCE [LARGE SCALE GENOMIC DNA]</scope>
    <source>
        <tissue evidence="2">Whole body</tissue>
    </source>
</reference>
<comment type="caution">
    <text evidence="2">The sequence shown here is derived from an EMBL/GenBank/DDBJ whole genome shotgun (WGS) entry which is preliminary data.</text>
</comment>
<dbReference type="AlphaFoldDB" id="A0A2J7R2F5"/>
<sequence length="438" mass="50243">MAELKKRRVEDEKRQFQSTWQESYFFVEHNGKPQCVFCSQVLSVSKGYNVSRHYEYTSLHKSKYDQYQGSARSCVFNDLKLKLTRQKNIFQQPSNTAGLKASYEVCLELAKSKKCFRDGELIKRCAVKMASSFGDKKMAKNFETVSLSRQTVSRIINDMGSEVSGTLKGILEKCGFYSIALDESTDIADISQLLMFVRTINEEREIHEELLELKSLETSTKDGAEATVGHRTGLVGLCKEKGIHCLFFHCIIHQEALCGKIIRLSETMKIVVNTVNLIRKLDVMQIALKANNTTHFPSCQQLKEEEENDTKFSMFHEIIIDIKKEFQDRFKDFDSLKPKLALFNNPMEIEVSEVPCDLQMEICNLQGDPFYQTKKCDVSETFWKLISKERFLKLLKFSLQMLSLFGSTYVCESAFSALKQIKSETRNDIESASLESSL</sequence>
<evidence type="ECO:0000259" key="1">
    <source>
        <dbReference type="Pfam" id="PF05699"/>
    </source>
</evidence>
<dbReference type="OrthoDB" id="8194986at2759"/>
<gene>
    <name evidence="2" type="ORF">B7P43_G12140</name>
</gene>
<dbReference type="Pfam" id="PF05699">
    <property type="entry name" value="Dimer_Tnp_hAT"/>
    <property type="match status" value="1"/>
</dbReference>
<name>A0A2J7R2F5_9NEOP</name>
<organism evidence="2 3">
    <name type="scientific">Cryptotermes secundus</name>
    <dbReference type="NCBI Taxonomy" id="105785"/>
    <lineage>
        <taxon>Eukaryota</taxon>
        <taxon>Metazoa</taxon>
        <taxon>Ecdysozoa</taxon>
        <taxon>Arthropoda</taxon>
        <taxon>Hexapoda</taxon>
        <taxon>Insecta</taxon>
        <taxon>Pterygota</taxon>
        <taxon>Neoptera</taxon>
        <taxon>Polyneoptera</taxon>
        <taxon>Dictyoptera</taxon>
        <taxon>Blattodea</taxon>
        <taxon>Blattoidea</taxon>
        <taxon>Termitoidae</taxon>
        <taxon>Kalotermitidae</taxon>
        <taxon>Cryptotermitinae</taxon>
        <taxon>Cryptotermes</taxon>
    </lineage>
</organism>
<dbReference type="InParanoid" id="A0A2J7R2F5"/>
<dbReference type="GO" id="GO:0046983">
    <property type="term" value="F:protein dimerization activity"/>
    <property type="evidence" value="ECO:0007669"/>
    <property type="project" value="InterPro"/>
</dbReference>
<evidence type="ECO:0000313" key="3">
    <source>
        <dbReference type="Proteomes" id="UP000235965"/>
    </source>
</evidence>
<accession>A0A2J7R2F5</accession>
<dbReference type="InterPro" id="IPR008906">
    <property type="entry name" value="HATC_C_dom"/>
</dbReference>
<feature type="domain" description="HAT C-terminal dimerisation" evidence="1">
    <location>
        <begin position="382"/>
        <end position="436"/>
    </location>
</feature>
<dbReference type="Proteomes" id="UP000235965">
    <property type="component" value="Unassembled WGS sequence"/>
</dbReference>
<dbReference type="PANTHER" id="PTHR45913">
    <property type="entry name" value="EPM2A-INTERACTING PROTEIN 1"/>
    <property type="match status" value="1"/>
</dbReference>
<dbReference type="PANTHER" id="PTHR45913:SF20">
    <property type="entry name" value="GENERAL TRANSCRIPTION FACTOR II-I REPEAT DOMAIN-CONTAINING PROTEIN 2"/>
    <property type="match status" value="1"/>
</dbReference>
<keyword evidence="3" id="KW-1185">Reference proteome</keyword>
<dbReference type="EMBL" id="NEVH01007831">
    <property type="protein sequence ID" value="PNF35017.1"/>
    <property type="molecule type" value="Genomic_DNA"/>
</dbReference>
<evidence type="ECO:0000313" key="2">
    <source>
        <dbReference type="EMBL" id="PNF35017.1"/>
    </source>
</evidence>
<dbReference type="STRING" id="105785.A0A2J7R2F5"/>
<protein>
    <recommendedName>
        <fullName evidence="1">HAT C-terminal dimerisation domain-containing protein</fullName>
    </recommendedName>
</protein>